<protein>
    <submittedName>
        <fullName evidence="1">Uncharacterized protein</fullName>
    </submittedName>
</protein>
<organism evidence="1 2">
    <name type="scientific">Naganishia vaughanmartiniae</name>
    <dbReference type="NCBI Taxonomy" id="1424756"/>
    <lineage>
        <taxon>Eukaryota</taxon>
        <taxon>Fungi</taxon>
        <taxon>Dikarya</taxon>
        <taxon>Basidiomycota</taxon>
        <taxon>Agaricomycotina</taxon>
        <taxon>Tremellomycetes</taxon>
        <taxon>Filobasidiales</taxon>
        <taxon>Filobasidiaceae</taxon>
        <taxon>Naganishia</taxon>
    </lineage>
</organism>
<gene>
    <name evidence="1" type="ORF">QFC22_001314</name>
</gene>
<reference evidence="1" key="1">
    <citation type="submission" date="2023-04" db="EMBL/GenBank/DDBJ databases">
        <title>Draft Genome sequencing of Naganishia species isolated from polar environments using Oxford Nanopore Technology.</title>
        <authorList>
            <person name="Leo P."/>
            <person name="Venkateswaran K."/>
        </authorList>
    </citation>
    <scope>NUCLEOTIDE SEQUENCE</scope>
    <source>
        <strain evidence="1">MNA-CCFEE 5425</strain>
    </source>
</reference>
<accession>A0ACC2XHL5</accession>
<name>A0ACC2XHL5_9TREE</name>
<sequence>MSSRLDKLYTSEHASQSMEGDTLEQGSTSISTPRKRQKTVDLGLEGAAGLMTPPDSRHKRSTRASNEIAQGTYVDDEGRAGTDRSAKRRRINTNVPAPNPPSAPFPTPRKIILRVRRPAEVATPPATPTTTKIIENRNTQEYPLTPQSSSKQRKAEFDDLTPWKKVDALPPHLANLLALHKSFDLALSLHVATHPPVLPPLEPSLLQAHEYGLKPLDVELDALTNYVALKPMVEKSCGKRFGLSELKRLMWLWQWTGEDEEEAFATAKPIKDSGNSPFLDEDIDFALGRPTISKNKADNLMSCYKVTPTRTIDTATSRRVHTYGFGIRITLTPREAASACNTIHSMNDTFGNAGKAVGAVARWSAGSEARCKEVERRLWAWVDKNSKIESDIRESTLAYPTSPTASADVESKVPHVPCAALPQLQQAVGNLMPAFNLASSAAADPGSPSRRLPLANNKGSPLSSLKSTTPGLLPPPAFRSVNQKLQAVAGNVQSNLPTLREERHLPSRNGSSNGAGNQSLVNEDVFGPVLMIPNEKKATAAGSAEARQQALFFSLSPSNTASMSSPGSSPRAKRRAFPVSEVVDVVVKSSKTPISGPEAYDSLILLTNLCPSFLVLRTIAKQEWLEMPSTAHTINSPGSRLNLAGPSSPGKVVMRGGGGSLREVRERIRRELGDM</sequence>
<keyword evidence="2" id="KW-1185">Reference proteome</keyword>
<proteinExistence type="predicted"/>
<evidence type="ECO:0000313" key="1">
    <source>
        <dbReference type="EMBL" id="KAJ9123123.1"/>
    </source>
</evidence>
<dbReference type="Proteomes" id="UP001243375">
    <property type="component" value="Unassembled WGS sequence"/>
</dbReference>
<comment type="caution">
    <text evidence="1">The sequence shown here is derived from an EMBL/GenBank/DDBJ whole genome shotgun (WGS) entry which is preliminary data.</text>
</comment>
<dbReference type="EMBL" id="JASBWU010000003">
    <property type="protein sequence ID" value="KAJ9123123.1"/>
    <property type="molecule type" value="Genomic_DNA"/>
</dbReference>
<evidence type="ECO:0000313" key="2">
    <source>
        <dbReference type="Proteomes" id="UP001243375"/>
    </source>
</evidence>